<keyword evidence="2" id="KW-1185">Reference proteome</keyword>
<dbReference type="EMBL" id="LT598448">
    <property type="protein sequence ID" value="SCU89209.1"/>
    <property type="molecule type" value="Genomic_DNA"/>
</dbReference>
<dbReference type="InterPro" id="IPR018626">
    <property type="entry name" value="LCHN/Anr2"/>
</dbReference>
<evidence type="ECO:0000313" key="1">
    <source>
        <dbReference type="EMBL" id="SCU89209.1"/>
    </source>
</evidence>
<protein>
    <submittedName>
        <fullName evidence="1">LANO_0D04192g1_1</fullName>
    </submittedName>
</protein>
<dbReference type="PANTHER" id="PTHR28153">
    <property type="entry name" value="PROTEIN, PUTATIVE-RELATED"/>
    <property type="match status" value="1"/>
</dbReference>
<proteinExistence type="predicted"/>
<dbReference type="PANTHER" id="PTHR28153:SF1">
    <property type="entry name" value="DUF4484 DOMAIN-CONTAINING PROTEIN"/>
    <property type="match status" value="1"/>
</dbReference>
<organism evidence="1 2">
    <name type="scientific">Lachancea nothofagi CBS 11611</name>
    <dbReference type="NCBI Taxonomy" id="1266666"/>
    <lineage>
        <taxon>Eukaryota</taxon>
        <taxon>Fungi</taxon>
        <taxon>Dikarya</taxon>
        <taxon>Ascomycota</taxon>
        <taxon>Saccharomycotina</taxon>
        <taxon>Saccharomycetes</taxon>
        <taxon>Saccharomycetales</taxon>
        <taxon>Saccharomycetaceae</taxon>
        <taxon>Lachancea</taxon>
    </lineage>
</organism>
<dbReference type="GO" id="GO:0005811">
    <property type="term" value="C:lipid droplet"/>
    <property type="evidence" value="ECO:0007669"/>
    <property type="project" value="TreeGrafter"/>
</dbReference>
<evidence type="ECO:0000313" key="2">
    <source>
        <dbReference type="Proteomes" id="UP000189911"/>
    </source>
</evidence>
<gene>
    <name evidence="1" type="ORF">LANO_0D04192G</name>
</gene>
<dbReference type="Pfam" id="PF09804">
    <property type="entry name" value="DENND11"/>
    <property type="match status" value="1"/>
</dbReference>
<dbReference type="AlphaFoldDB" id="A0A1G4JFY1"/>
<dbReference type="InterPro" id="IPR053056">
    <property type="entry name" value="Lipid_Metab_Assoc_Protein"/>
</dbReference>
<dbReference type="OrthoDB" id="2152680at2759"/>
<name>A0A1G4JFY1_9SACH</name>
<sequence>MHQFTRPLDMRYDVKQQSFKISEPSHKVPITCMFLCQFDVKRGNVLMWSKNSSSVPNVSLKNIEFKSIPSGIHQVQKDVVSFIIPKHNNFDEVYYGLSCFEQNGLSLSGDTDHVDRSEVQMFSLGVVVDANFRYRGVSKSKFYDWKPNQFISATEYIDDIQDLLSHWLRRFSSFSSQTGSDSIYADYDLFETYFESNCVKSDTPSLSSPVLRRSWQNSSNFTGTSNSLREKSPHMLESLTQWFNYLGPLIFPLWKASLLQERILIIVGNGVSFEKCNSLVYCLSILALTPHSLSDHFKQEPLQPLYTIGITDMDALAQHVSKAMAENRDDYKIPGFVACTADEILEYRTELYDVCLKINGSESLPEIRMSDEATIKATPHELELYEKLVNSHLGYQLSHEEKEKLSRLIEPTTWSQYFIDGFYWWATAGYMKPSYHEPEEELETELDRDNLEIVLSLVGYFHGRISLLYESLKEVVETCDEEIVTVSPVFLSAISFDCFSARDYDFLDCICRKWFNKPLQVKSVDCRIIC</sequence>
<accession>A0A1G4JFY1</accession>
<dbReference type="Proteomes" id="UP000189911">
    <property type="component" value="Chromosome D"/>
</dbReference>
<reference evidence="2" key="1">
    <citation type="submission" date="2016-03" db="EMBL/GenBank/DDBJ databases">
        <authorList>
            <person name="Devillers Hugo."/>
        </authorList>
    </citation>
    <scope>NUCLEOTIDE SEQUENCE [LARGE SCALE GENOMIC DNA]</scope>
</reference>